<evidence type="ECO:0000256" key="7">
    <source>
        <dbReference type="ARBA" id="ARBA00023136"/>
    </source>
</evidence>
<feature type="transmembrane region" description="Helical" evidence="8">
    <location>
        <begin position="271"/>
        <end position="291"/>
    </location>
</feature>
<evidence type="ECO:0000313" key="10">
    <source>
        <dbReference type="EMBL" id="KAG5191408.1"/>
    </source>
</evidence>
<dbReference type="PANTHER" id="PTHR32195:SF26">
    <property type="entry name" value="TRYPTOPHAN OR TYROSINE TRANSPORTER PROTEIN"/>
    <property type="match status" value="1"/>
</dbReference>
<evidence type="ECO:0000256" key="6">
    <source>
        <dbReference type="ARBA" id="ARBA00022989"/>
    </source>
</evidence>
<name>A0A836CN59_9STRA</name>
<keyword evidence="9" id="KW-0732">Signal</keyword>
<dbReference type="OrthoDB" id="204942at2759"/>
<dbReference type="EMBL" id="JAFCMP010000020">
    <property type="protein sequence ID" value="KAG5191408.1"/>
    <property type="molecule type" value="Genomic_DNA"/>
</dbReference>
<keyword evidence="2" id="KW-0813">Transport</keyword>
<evidence type="ECO:0000256" key="4">
    <source>
        <dbReference type="ARBA" id="ARBA00022519"/>
    </source>
</evidence>
<dbReference type="InterPro" id="IPR018227">
    <property type="entry name" value="Amino_acid_transport_2"/>
</dbReference>
<proteinExistence type="predicted"/>
<keyword evidence="6 8" id="KW-1133">Transmembrane helix</keyword>
<dbReference type="GO" id="GO:0005886">
    <property type="term" value="C:plasma membrane"/>
    <property type="evidence" value="ECO:0007669"/>
    <property type="project" value="UniProtKB-SubCell"/>
</dbReference>
<dbReference type="PANTHER" id="PTHR32195">
    <property type="entry name" value="OS07G0662800 PROTEIN"/>
    <property type="match status" value="1"/>
</dbReference>
<organism evidence="10 11">
    <name type="scientific">Tribonema minus</name>
    <dbReference type="NCBI Taxonomy" id="303371"/>
    <lineage>
        <taxon>Eukaryota</taxon>
        <taxon>Sar</taxon>
        <taxon>Stramenopiles</taxon>
        <taxon>Ochrophyta</taxon>
        <taxon>PX clade</taxon>
        <taxon>Xanthophyceae</taxon>
        <taxon>Tribonematales</taxon>
        <taxon>Tribonemataceae</taxon>
        <taxon>Tribonema</taxon>
    </lineage>
</organism>
<dbReference type="Pfam" id="PF03222">
    <property type="entry name" value="Trp_Tyr_perm"/>
    <property type="match status" value="1"/>
</dbReference>
<sequence>MAKQKAAAAAAVAALVAAQTISCHCDAFMLAQRCPGATQGALFRKAARQKDAHAAVRGSRGGAPRHLVSLSSIIPDQYDQVTTMAAAMEETFNFSSRRGGGGSGDAAACPDAAPLFTPEVLNAAALVGGNMVGAGILALPTVTAAPGFVPAASAMVGVWGFCLLTGLLIAETCAAHGAAHGAPATVRGIAAATLGPRAGALVGAGFIAKNYLLMVAYISQGSHVVGALPVFDGLGGGGAFPDDAAALLPVLFAAAVGGFGLWGGARAVDGANAALVAVILASFAALVAAGAPHVDAAALLRGAAPAALPPVLPVILCAMTFQNIVPVVTTALGGDLPRVRAALVAGTGVPLLMYLTWDAVMLGQRAPPLAPLYDGAAAALGGGGGVDALGAAVAVFSFAALVTSFFGSCKSLMAEFEGLLSGGGGGATWAEALARPLARLGGGGAPASKAALLSAAAGLCVLAPPTAAAVAAGDAQDAFLTALRIAGGLGDPLLYGVVPALMAWRVRDAAAAAAAARGGGYATDETVDGAAETIVPGGKPMLGAVVALSVCFMLGSM</sequence>
<dbReference type="AlphaFoldDB" id="A0A836CN59"/>
<dbReference type="Proteomes" id="UP000664859">
    <property type="component" value="Unassembled WGS sequence"/>
</dbReference>
<comment type="caution">
    <text evidence="10">The sequence shown here is derived from an EMBL/GenBank/DDBJ whole genome shotgun (WGS) entry which is preliminary data.</text>
</comment>
<evidence type="ECO:0000256" key="8">
    <source>
        <dbReference type="SAM" id="Phobius"/>
    </source>
</evidence>
<evidence type="ECO:0000256" key="2">
    <source>
        <dbReference type="ARBA" id="ARBA00022448"/>
    </source>
</evidence>
<protein>
    <submittedName>
        <fullName evidence="10">Tryptophan/tyrosine permease family-domain-containing protein</fullName>
    </submittedName>
</protein>
<reference evidence="10" key="1">
    <citation type="submission" date="2021-02" db="EMBL/GenBank/DDBJ databases">
        <title>First Annotated Genome of the Yellow-green Alga Tribonema minus.</title>
        <authorList>
            <person name="Mahan K.M."/>
        </authorList>
    </citation>
    <scope>NUCLEOTIDE SEQUENCE</scope>
    <source>
        <strain evidence="10">UTEX B ZZ1240</strain>
    </source>
</reference>
<feature type="signal peptide" evidence="9">
    <location>
        <begin position="1"/>
        <end position="18"/>
    </location>
</feature>
<evidence type="ECO:0000256" key="1">
    <source>
        <dbReference type="ARBA" id="ARBA00004429"/>
    </source>
</evidence>
<feature type="chain" id="PRO_5032615914" evidence="9">
    <location>
        <begin position="19"/>
        <end position="557"/>
    </location>
</feature>
<keyword evidence="3" id="KW-1003">Cell membrane</keyword>
<gene>
    <name evidence="10" type="ORF">JKP88DRAFT_296016</name>
</gene>
<feature type="transmembrane region" description="Helical" evidence="8">
    <location>
        <begin position="244"/>
        <end position="264"/>
    </location>
</feature>
<comment type="subcellular location">
    <subcellularLocation>
        <location evidence="1">Cell inner membrane</location>
        <topology evidence="1">Multi-pass membrane protein</topology>
    </subcellularLocation>
</comment>
<evidence type="ECO:0000256" key="3">
    <source>
        <dbReference type="ARBA" id="ARBA00022475"/>
    </source>
</evidence>
<feature type="transmembrane region" description="Helical" evidence="8">
    <location>
        <begin position="339"/>
        <end position="357"/>
    </location>
</feature>
<keyword evidence="11" id="KW-1185">Reference proteome</keyword>
<keyword evidence="7 8" id="KW-0472">Membrane</keyword>
<feature type="transmembrane region" description="Helical" evidence="8">
    <location>
        <begin position="377"/>
        <end position="406"/>
    </location>
</feature>
<evidence type="ECO:0000256" key="5">
    <source>
        <dbReference type="ARBA" id="ARBA00022692"/>
    </source>
</evidence>
<evidence type="ECO:0000313" key="11">
    <source>
        <dbReference type="Proteomes" id="UP000664859"/>
    </source>
</evidence>
<keyword evidence="4" id="KW-0997">Cell inner membrane</keyword>
<keyword evidence="5 8" id="KW-0812">Transmembrane</keyword>
<dbReference type="GO" id="GO:0003333">
    <property type="term" value="P:amino acid transmembrane transport"/>
    <property type="evidence" value="ECO:0007669"/>
    <property type="project" value="InterPro"/>
</dbReference>
<accession>A0A836CN59</accession>
<feature type="transmembrane region" description="Helical" evidence="8">
    <location>
        <begin position="311"/>
        <end position="332"/>
    </location>
</feature>
<evidence type="ECO:0000256" key="9">
    <source>
        <dbReference type="SAM" id="SignalP"/>
    </source>
</evidence>